<dbReference type="PANTHER" id="PTHR41523">
    <property type="entry name" value="TWO-COMPONENT SYSTEM SENSOR PROTEIN"/>
    <property type="match status" value="1"/>
</dbReference>
<dbReference type="EMBL" id="QRGP01000001">
    <property type="protein sequence ID" value="RDV06122.1"/>
    <property type="molecule type" value="Genomic_DNA"/>
</dbReference>
<dbReference type="AlphaFoldDB" id="A0A371BEV0"/>
<dbReference type="PANTHER" id="PTHR41523:SF8">
    <property type="entry name" value="ETHYLENE RESPONSE SENSOR PROTEIN"/>
    <property type="match status" value="1"/>
</dbReference>
<dbReference type="InterPro" id="IPR036890">
    <property type="entry name" value="HATPase_C_sf"/>
</dbReference>
<evidence type="ECO:0000256" key="1">
    <source>
        <dbReference type="ARBA" id="ARBA00000085"/>
    </source>
</evidence>
<dbReference type="InterPro" id="IPR011495">
    <property type="entry name" value="Sig_transdc_His_kin_sub2_dim/P"/>
</dbReference>
<keyword evidence="5" id="KW-0547">Nucleotide-binding</keyword>
<dbReference type="PROSITE" id="PS50109">
    <property type="entry name" value="HIS_KIN"/>
    <property type="match status" value="1"/>
</dbReference>
<accession>A0A371BEV0</accession>
<dbReference type="SMART" id="SM00387">
    <property type="entry name" value="HATPase_c"/>
    <property type="match status" value="1"/>
</dbReference>
<keyword evidence="3" id="KW-0597">Phosphoprotein</keyword>
<dbReference type="GO" id="GO:0004673">
    <property type="term" value="F:protein histidine kinase activity"/>
    <property type="evidence" value="ECO:0007669"/>
    <property type="project" value="UniProtKB-EC"/>
</dbReference>
<dbReference type="Pfam" id="PF13581">
    <property type="entry name" value="HATPase_c_2"/>
    <property type="match status" value="1"/>
</dbReference>
<evidence type="ECO:0000256" key="5">
    <source>
        <dbReference type="ARBA" id="ARBA00022741"/>
    </source>
</evidence>
<evidence type="ECO:0000256" key="7">
    <source>
        <dbReference type="ARBA" id="ARBA00022840"/>
    </source>
</evidence>
<evidence type="ECO:0000256" key="2">
    <source>
        <dbReference type="ARBA" id="ARBA00012438"/>
    </source>
</evidence>
<proteinExistence type="predicted"/>
<dbReference type="Gene3D" id="3.30.450.20">
    <property type="entry name" value="PAS domain"/>
    <property type="match status" value="1"/>
</dbReference>
<dbReference type="Proteomes" id="UP000263833">
    <property type="component" value="Unassembled WGS sequence"/>
</dbReference>
<feature type="domain" description="Histidine kinase" evidence="8">
    <location>
        <begin position="63"/>
        <end position="258"/>
    </location>
</feature>
<evidence type="ECO:0000313" key="10">
    <source>
        <dbReference type="Proteomes" id="UP000263833"/>
    </source>
</evidence>
<dbReference type="GO" id="GO:0005524">
    <property type="term" value="F:ATP binding"/>
    <property type="evidence" value="ECO:0007669"/>
    <property type="project" value="UniProtKB-KW"/>
</dbReference>
<evidence type="ECO:0000256" key="4">
    <source>
        <dbReference type="ARBA" id="ARBA00022679"/>
    </source>
</evidence>
<dbReference type="EC" id="2.7.13.3" evidence="2"/>
<dbReference type="Pfam" id="PF07568">
    <property type="entry name" value="HisKA_2"/>
    <property type="match status" value="1"/>
</dbReference>
<evidence type="ECO:0000313" key="9">
    <source>
        <dbReference type="EMBL" id="RDV06122.1"/>
    </source>
</evidence>
<gene>
    <name evidence="9" type="ORF">DXH95_01395</name>
</gene>
<keyword evidence="7" id="KW-0067">ATP-binding</keyword>
<evidence type="ECO:0000256" key="6">
    <source>
        <dbReference type="ARBA" id="ARBA00022777"/>
    </source>
</evidence>
<comment type="catalytic activity">
    <reaction evidence="1">
        <text>ATP + protein L-histidine = ADP + protein N-phospho-L-histidine.</text>
        <dbReference type="EC" id="2.7.13.3"/>
    </reaction>
</comment>
<evidence type="ECO:0000259" key="8">
    <source>
        <dbReference type="PROSITE" id="PS50109"/>
    </source>
</evidence>
<keyword evidence="4" id="KW-0808">Transferase</keyword>
<protein>
    <recommendedName>
        <fullName evidence="2">histidine kinase</fullName>
        <ecNumber evidence="2">2.7.13.3</ecNumber>
    </recommendedName>
</protein>
<dbReference type="InterPro" id="IPR005467">
    <property type="entry name" value="His_kinase_dom"/>
</dbReference>
<keyword evidence="6 9" id="KW-0418">Kinase</keyword>
<evidence type="ECO:0000256" key="3">
    <source>
        <dbReference type="ARBA" id="ARBA00022553"/>
    </source>
</evidence>
<dbReference type="OrthoDB" id="7297573at2"/>
<comment type="caution">
    <text evidence="9">The sequence shown here is derived from an EMBL/GenBank/DDBJ whole genome shotgun (WGS) entry which is preliminary data.</text>
</comment>
<sequence>MTSGRWIELLSNQAKQIAAGNCVLDKCLFDGAPADIAALGAELDNIARAMVERDRVQKLLTHEVHHRVKNSLQIVTSLLNMQVKSLQDPAAKKALGQTRARMAALALIHRLIYELGDESAKGHINAATLIAELCKQLKSSSTDQPGVALDCDASDLEIPFDDAVPLALLTVEAVTNAFGHAFPEQRRGKIVVTFAVEEKTARLKVVDNGAGFTPAERKTASMGGQLMVALAHQLGGTLTIDSSLENGTHVVLNYALRH</sequence>
<organism evidence="9 10">
    <name type="scientific">Sphingorhabdus pulchriflava</name>
    <dbReference type="NCBI Taxonomy" id="2292257"/>
    <lineage>
        <taxon>Bacteria</taxon>
        <taxon>Pseudomonadati</taxon>
        <taxon>Pseudomonadota</taxon>
        <taxon>Alphaproteobacteria</taxon>
        <taxon>Sphingomonadales</taxon>
        <taxon>Sphingomonadaceae</taxon>
        <taxon>Sphingorhabdus</taxon>
    </lineage>
</organism>
<dbReference type="InterPro" id="IPR003594">
    <property type="entry name" value="HATPase_dom"/>
</dbReference>
<dbReference type="Gene3D" id="3.30.565.10">
    <property type="entry name" value="Histidine kinase-like ATPase, C-terminal domain"/>
    <property type="match status" value="1"/>
</dbReference>
<reference evidence="10" key="1">
    <citation type="submission" date="2018-08" db="EMBL/GenBank/DDBJ databases">
        <authorList>
            <person name="Kim S.-J."/>
            <person name="Jung G.-Y."/>
        </authorList>
    </citation>
    <scope>NUCLEOTIDE SEQUENCE [LARGE SCALE GENOMIC DNA]</scope>
    <source>
        <strain evidence="10">GY_G</strain>
    </source>
</reference>
<dbReference type="RefSeq" id="WP_115547682.1">
    <property type="nucleotide sequence ID" value="NZ_QRGP01000001.1"/>
</dbReference>
<keyword evidence="10" id="KW-1185">Reference proteome</keyword>
<dbReference type="SUPFAM" id="SSF55874">
    <property type="entry name" value="ATPase domain of HSP90 chaperone/DNA topoisomerase II/histidine kinase"/>
    <property type="match status" value="1"/>
</dbReference>
<name>A0A371BEV0_9SPHN</name>